<dbReference type="InterPro" id="IPR046348">
    <property type="entry name" value="SIS_dom_sf"/>
</dbReference>
<dbReference type="PANTHER" id="PTHR32502:SF3">
    <property type="entry name" value="D-GALACTOSAMINE-6-PHOSPHATE DEAMINASE AGAS-RELATED"/>
    <property type="match status" value="1"/>
</dbReference>
<keyword evidence="3" id="KW-0378">Hydrolase</keyword>
<evidence type="ECO:0000313" key="7">
    <source>
        <dbReference type="Proteomes" id="UP001589813"/>
    </source>
</evidence>
<dbReference type="CDD" id="cd05008">
    <property type="entry name" value="SIS_GlmS_GlmD_1"/>
    <property type="match status" value="1"/>
</dbReference>
<dbReference type="SUPFAM" id="SSF53697">
    <property type="entry name" value="SIS domain"/>
    <property type="match status" value="1"/>
</dbReference>
<dbReference type="RefSeq" id="WP_377240779.1">
    <property type="nucleotide sequence ID" value="NZ_JBHLXP010000001.1"/>
</dbReference>
<dbReference type="EMBL" id="JBHLXP010000001">
    <property type="protein sequence ID" value="MFC0047464.1"/>
    <property type="molecule type" value="Genomic_DNA"/>
</dbReference>
<dbReference type="Gene3D" id="3.40.50.10490">
    <property type="entry name" value="Glucose-6-phosphate isomerase like protein, domain 1"/>
    <property type="match status" value="2"/>
</dbReference>
<dbReference type="PROSITE" id="PS51464">
    <property type="entry name" value="SIS"/>
    <property type="match status" value="2"/>
</dbReference>
<evidence type="ECO:0000256" key="4">
    <source>
        <dbReference type="ARBA" id="ARBA00029292"/>
    </source>
</evidence>
<dbReference type="InterPro" id="IPR050303">
    <property type="entry name" value="GatZ_KbaZ_carbometab"/>
</dbReference>
<dbReference type="Pfam" id="PF01380">
    <property type="entry name" value="SIS"/>
    <property type="match status" value="1"/>
</dbReference>
<dbReference type="Proteomes" id="UP001589813">
    <property type="component" value="Unassembled WGS sequence"/>
</dbReference>
<keyword evidence="7" id="KW-1185">Reference proteome</keyword>
<feature type="domain" description="SIS" evidence="5">
    <location>
        <begin position="224"/>
        <end position="365"/>
    </location>
</feature>
<dbReference type="CDD" id="cd05010">
    <property type="entry name" value="SIS_AgaS_like"/>
    <property type="match status" value="1"/>
</dbReference>
<reference evidence="6 7" key="1">
    <citation type="submission" date="2024-09" db="EMBL/GenBank/DDBJ databases">
        <authorList>
            <person name="Sun Q."/>
            <person name="Mori K."/>
        </authorList>
    </citation>
    <scope>NUCLEOTIDE SEQUENCE [LARGE SCALE GENOMIC DNA]</scope>
    <source>
        <strain evidence="6 7">KCTC 23315</strain>
    </source>
</reference>
<sequence length="390" mass="42566">MGLYNLSDDRWLGLGSNALREAAAEWTAREIAQQPAMWQQIITQIQADTALNHYLQVQLAQPRLRIILTGAGTSAYIGQALLPHLASQLAAQSPLNTQRLEAISTTDLVSNPAQYFHADQPTLLVSFGRSGNSPESLKAVQLADQLLPDCRHLVITCNADGQLAQYGRQHRQSAVLQLPDACHDRSFAMTSSFTGMYLATLWLFCPDAVQLQSTVAVTEQLLAQSSAIRHQAELPAERVVFVGSGVLAGIAREAALKYLELTAGQITSFYESTLGFRHGPKSVVNAQTQVFILRSNDGYTAKYDIDLFEEVTRDRRAAYTTLLHADSFTGGDALLDAWLALPLIVYCQALAFFKALQLGISPDNPCPTGEVNRVVQGVTLYPFSPSADTE</sequence>
<keyword evidence="2" id="KW-0677">Repeat</keyword>
<dbReference type="InterPro" id="IPR035466">
    <property type="entry name" value="GlmS/AgaS_SIS"/>
</dbReference>
<dbReference type="InterPro" id="IPR035464">
    <property type="entry name" value="SIS_AgaS"/>
</dbReference>
<organism evidence="6 7">
    <name type="scientific">Rheinheimera tilapiae</name>
    <dbReference type="NCBI Taxonomy" id="875043"/>
    <lineage>
        <taxon>Bacteria</taxon>
        <taxon>Pseudomonadati</taxon>
        <taxon>Pseudomonadota</taxon>
        <taxon>Gammaproteobacteria</taxon>
        <taxon>Chromatiales</taxon>
        <taxon>Chromatiaceae</taxon>
        <taxon>Rheinheimera</taxon>
    </lineage>
</organism>
<evidence type="ECO:0000313" key="6">
    <source>
        <dbReference type="EMBL" id="MFC0047464.1"/>
    </source>
</evidence>
<comment type="similarity">
    <text evidence="1">Belongs to the SIS family. AgaS subfamily.</text>
</comment>
<dbReference type="PANTHER" id="PTHR32502">
    <property type="entry name" value="N-ACETYLGALACTOSAMINE PERMEASE II COMPONENT-RELATED"/>
    <property type="match status" value="1"/>
</dbReference>
<dbReference type="InterPro" id="IPR001347">
    <property type="entry name" value="SIS_dom"/>
</dbReference>
<evidence type="ECO:0000256" key="3">
    <source>
        <dbReference type="ARBA" id="ARBA00022801"/>
    </source>
</evidence>
<evidence type="ECO:0000256" key="2">
    <source>
        <dbReference type="ARBA" id="ARBA00022737"/>
    </source>
</evidence>
<gene>
    <name evidence="6" type="ORF">ACFFJP_04050</name>
</gene>
<feature type="domain" description="SIS" evidence="5">
    <location>
        <begin position="55"/>
        <end position="219"/>
    </location>
</feature>
<evidence type="ECO:0000256" key="1">
    <source>
        <dbReference type="ARBA" id="ARBA00007748"/>
    </source>
</evidence>
<accession>A0ABV6B9C0</accession>
<name>A0ABV6B9C0_9GAMM</name>
<comment type="catalytic activity">
    <reaction evidence="4">
        <text>D-galactosamine 6-phosphate + H2O = D-tagatopyranose 1-phosphate + NH4(+)</text>
        <dbReference type="Rhea" id="RHEA:47680"/>
        <dbReference type="ChEBI" id="CHEBI:15377"/>
        <dbReference type="ChEBI" id="CHEBI:28938"/>
        <dbReference type="ChEBI" id="CHEBI:71674"/>
        <dbReference type="ChEBI" id="CHEBI:138150"/>
    </reaction>
</comment>
<evidence type="ECO:0000259" key="5">
    <source>
        <dbReference type="PROSITE" id="PS51464"/>
    </source>
</evidence>
<comment type="caution">
    <text evidence="6">The sequence shown here is derived from an EMBL/GenBank/DDBJ whole genome shotgun (WGS) entry which is preliminary data.</text>
</comment>
<proteinExistence type="inferred from homology"/>
<protein>
    <submittedName>
        <fullName evidence="6">SIS domain-containing protein</fullName>
    </submittedName>
</protein>